<dbReference type="PIRSF" id="PIRSF015736">
    <property type="entry name" value="MI"/>
    <property type="match status" value="1"/>
</dbReference>
<organism evidence="1 2">
    <name type="scientific">Pigmentiphaga litoralis</name>
    <dbReference type="NCBI Taxonomy" id="516702"/>
    <lineage>
        <taxon>Bacteria</taxon>
        <taxon>Pseudomonadati</taxon>
        <taxon>Pseudomonadota</taxon>
        <taxon>Betaproteobacteria</taxon>
        <taxon>Burkholderiales</taxon>
        <taxon>Alcaligenaceae</taxon>
        <taxon>Pigmentiphaga</taxon>
    </lineage>
</organism>
<dbReference type="EC" id="4.1.1.76" evidence="1"/>
<evidence type="ECO:0000313" key="1">
    <source>
        <dbReference type="EMBL" id="NYE81356.1"/>
    </source>
</evidence>
<dbReference type="Pfam" id="PF17645">
    <property type="entry name" value="Amdase"/>
    <property type="match status" value="1"/>
</dbReference>
<dbReference type="PANTHER" id="PTHR40267">
    <property type="entry name" value="BLR3294 PROTEIN"/>
    <property type="match status" value="1"/>
</dbReference>
<dbReference type="InterPro" id="IPR053714">
    <property type="entry name" value="Iso_Racemase_Enz_sf"/>
</dbReference>
<keyword evidence="1" id="KW-0456">Lyase</keyword>
<reference evidence="1 2" key="1">
    <citation type="submission" date="2020-07" db="EMBL/GenBank/DDBJ databases">
        <title>Genomic Encyclopedia of Type Strains, Phase IV (KMG-V): Genome sequencing to study the core and pangenomes of soil and plant-associated prokaryotes.</title>
        <authorList>
            <person name="Whitman W."/>
        </authorList>
    </citation>
    <scope>NUCLEOTIDE SEQUENCE [LARGE SCALE GENOMIC DNA]</scope>
    <source>
        <strain evidence="1 2">SAS40</strain>
    </source>
</reference>
<dbReference type="InterPro" id="IPR026286">
    <property type="entry name" value="MaiA/AMDase"/>
</dbReference>
<dbReference type="RefSeq" id="WP_179583318.1">
    <property type="nucleotide sequence ID" value="NZ_JACBYR010000001.1"/>
</dbReference>
<dbReference type="AlphaFoldDB" id="A0A7Y9IQS2"/>
<dbReference type="GO" id="GO:0047436">
    <property type="term" value="F:arylmalonate decarboxylase activity"/>
    <property type="evidence" value="ECO:0007669"/>
    <property type="project" value="UniProtKB-EC"/>
</dbReference>
<accession>A0A7Y9IQS2</accession>
<gene>
    <name evidence="1" type="ORF">FHW18_000627</name>
</gene>
<sequence>MKAVSLYSPYGWKAKIGLIVPSTNTINEPEFWRLASDGVTIHTARALLLGPATEASYFAMAAAVDGAAEEIATAEVDVVAYGCTSGSIICPLPELIQNMAEKTGRPAIATAGAVVAALRALGVTRIALGTPYVDFVNQAEVKFLEDYGFSVTSMHGLELGQTQEERRGIGRVPPEAVFRMARAIDRPDAQAIFISCTNLATLDVIADIERELGKPVVTSNQACFWACMRLLGLKTPTVGYGTLLEHYLDPIGPADWAVAPPTRKAA</sequence>
<dbReference type="Proteomes" id="UP000542125">
    <property type="component" value="Unassembled WGS sequence"/>
</dbReference>
<dbReference type="EMBL" id="JACBYR010000001">
    <property type="protein sequence ID" value="NYE81356.1"/>
    <property type="molecule type" value="Genomic_DNA"/>
</dbReference>
<dbReference type="PANTHER" id="PTHR40267:SF1">
    <property type="entry name" value="BLR3294 PROTEIN"/>
    <property type="match status" value="1"/>
</dbReference>
<dbReference type="Gene3D" id="3.40.50.12500">
    <property type="match status" value="1"/>
</dbReference>
<name>A0A7Y9IQS2_9BURK</name>
<comment type="caution">
    <text evidence="1">The sequence shown here is derived from an EMBL/GenBank/DDBJ whole genome shotgun (WGS) entry which is preliminary data.</text>
</comment>
<protein>
    <submittedName>
        <fullName evidence="1">Arylmalonate decarboxylase</fullName>
        <ecNumber evidence="1">4.1.1.76</ecNumber>
    </submittedName>
</protein>
<proteinExistence type="predicted"/>
<keyword evidence="2" id="KW-1185">Reference proteome</keyword>
<evidence type="ECO:0000313" key="2">
    <source>
        <dbReference type="Proteomes" id="UP000542125"/>
    </source>
</evidence>